<keyword evidence="2" id="KW-1185">Reference proteome</keyword>
<gene>
    <name evidence="1" type="ordered locus">Slin_3780</name>
</gene>
<dbReference type="AlphaFoldDB" id="D2QC40"/>
<dbReference type="KEGG" id="sli:Slin_3780"/>
<dbReference type="InterPro" id="IPR036249">
    <property type="entry name" value="Thioredoxin-like_sf"/>
</dbReference>
<name>D2QC40_SPILD</name>
<proteinExistence type="predicted"/>
<dbReference type="Gene3D" id="3.40.30.10">
    <property type="entry name" value="Glutaredoxin"/>
    <property type="match status" value="1"/>
</dbReference>
<accession>D2QC40</accession>
<dbReference type="STRING" id="504472.Slin_3780"/>
<dbReference type="eggNOG" id="COG0526">
    <property type="taxonomic scope" value="Bacteria"/>
</dbReference>
<evidence type="ECO:0008006" key="3">
    <source>
        <dbReference type="Google" id="ProtNLM"/>
    </source>
</evidence>
<dbReference type="RefSeq" id="WP_012928290.1">
    <property type="nucleotide sequence ID" value="NC_013730.1"/>
</dbReference>
<dbReference type="HOGENOM" id="CLU_114536_0_0_10"/>
<evidence type="ECO:0000313" key="1">
    <source>
        <dbReference type="EMBL" id="ADB39775.1"/>
    </source>
</evidence>
<organism evidence="1 2">
    <name type="scientific">Spirosoma linguale (strain ATCC 33905 / DSM 74 / LMG 10896 / Claus 1)</name>
    <dbReference type="NCBI Taxonomy" id="504472"/>
    <lineage>
        <taxon>Bacteria</taxon>
        <taxon>Pseudomonadati</taxon>
        <taxon>Bacteroidota</taxon>
        <taxon>Cytophagia</taxon>
        <taxon>Cytophagales</taxon>
        <taxon>Cytophagaceae</taxon>
        <taxon>Spirosoma</taxon>
    </lineage>
</organism>
<protein>
    <recommendedName>
        <fullName evidence="3">Thioredoxin-like protein</fullName>
    </recommendedName>
</protein>
<reference evidence="1 2" key="1">
    <citation type="journal article" date="2010" name="Stand. Genomic Sci.">
        <title>Complete genome sequence of Spirosoma linguale type strain (1).</title>
        <authorList>
            <person name="Lail K."/>
            <person name="Sikorski J."/>
            <person name="Saunders E."/>
            <person name="Lapidus A."/>
            <person name="Glavina Del Rio T."/>
            <person name="Copeland A."/>
            <person name="Tice H."/>
            <person name="Cheng J.-F."/>
            <person name="Lucas S."/>
            <person name="Nolan M."/>
            <person name="Bruce D."/>
            <person name="Goodwin L."/>
            <person name="Pitluck S."/>
            <person name="Ivanova N."/>
            <person name="Mavromatis K."/>
            <person name="Ovchinnikova G."/>
            <person name="Pati A."/>
            <person name="Chen A."/>
            <person name="Palaniappan K."/>
            <person name="Land M."/>
            <person name="Hauser L."/>
            <person name="Chang Y.-J."/>
            <person name="Jeffries C.D."/>
            <person name="Chain P."/>
            <person name="Brettin T."/>
            <person name="Detter J.C."/>
            <person name="Schuetze A."/>
            <person name="Rohde M."/>
            <person name="Tindall B.J."/>
            <person name="Goeker M."/>
            <person name="Bristow J."/>
            <person name="Eisen J.A."/>
            <person name="Markowitz V."/>
            <person name="Hugenholtz P."/>
            <person name="Kyrpides N.C."/>
            <person name="Klenk H.-P."/>
            <person name="Chen F."/>
        </authorList>
    </citation>
    <scope>NUCLEOTIDE SEQUENCE [LARGE SCALE GENOMIC DNA]</scope>
    <source>
        <strain evidence="2">ATCC 33905 / DSM 74 / LMG 10896 / Claus 1</strain>
    </source>
</reference>
<dbReference type="EMBL" id="CP001769">
    <property type="protein sequence ID" value="ADB39775.1"/>
    <property type="molecule type" value="Genomic_DNA"/>
</dbReference>
<evidence type="ECO:0000313" key="2">
    <source>
        <dbReference type="Proteomes" id="UP000002028"/>
    </source>
</evidence>
<dbReference type="SUPFAM" id="SSF52833">
    <property type="entry name" value="Thioredoxin-like"/>
    <property type="match status" value="1"/>
</dbReference>
<sequence>MIYSDYQQLFDQILSSPPVDDPYTDPTYWQYTKLNQVRMKRWDKQLILPKELAEAIKSLTSPQHWMIITEPWCGDAAHIIPFLIRLAALNELITYAIQLRDRPPFLINSYLTKGSKSIPKLVVRDQNGSDVFCWGPRPKAAQLLVDHLKASGLGQDDLSTALQQWYNQDKGVSMCQELLTYY</sequence>
<dbReference type="Pfam" id="PF14595">
    <property type="entry name" value="Thioredoxin_9"/>
    <property type="match status" value="1"/>
</dbReference>
<dbReference type="Proteomes" id="UP000002028">
    <property type="component" value="Chromosome"/>
</dbReference>